<dbReference type="InterPro" id="IPR002970">
    <property type="entry name" value="Tick_his-bd"/>
</dbReference>
<feature type="region of interest" description="Disordered" evidence="1">
    <location>
        <begin position="193"/>
        <end position="218"/>
    </location>
</feature>
<feature type="signal peptide" evidence="2">
    <location>
        <begin position="1"/>
        <end position="16"/>
    </location>
</feature>
<dbReference type="InterPro" id="IPR012674">
    <property type="entry name" value="Calycin"/>
</dbReference>
<dbReference type="Gene3D" id="2.40.128.20">
    <property type="match status" value="1"/>
</dbReference>
<dbReference type="Pfam" id="PF02098">
    <property type="entry name" value="His_binding"/>
    <property type="match status" value="1"/>
</dbReference>
<evidence type="ECO:0000256" key="2">
    <source>
        <dbReference type="SAM" id="SignalP"/>
    </source>
</evidence>
<evidence type="ECO:0000256" key="1">
    <source>
        <dbReference type="SAM" id="MobiDB-lite"/>
    </source>
</evidence>
<dbReference type="EMBL" id="GADI01002112">
    <property type="protein sequence ID" value="JAA71696.1"/>
    <property type="molecule type" value="mRNA"/>
</dbReference>
<proteinExistence type="evidence at transcript level"/>
<protein>
    <submittedName>
        <fullName evidence="3">Putative salivary lipocalin</fullName>
    </submittedName>
</protein>
<dbReference type="SUPFAM" id="SSF50814">
    <property type="entry name" value="Lipocalins"/>
    <property type="match status" value="1"/>
</dbReference>
<reference evidence="3" key="1">
    <citation type="submission" date="2012-12" db="EMBL/GenBank/DDBJ databases">
        <title>Identification and characterization of a phenylalanine ammonia-lyase gene family in Isatis indigotica Fort.</title>
        <authorList>
            <person name="Liu Q."/>
            <person name="Chen J."/>
            <person name="Zhou X."/>
            <person name="Di P."/>
            <person name="Xiao Y."/>
            <person name="Xuan H."/>
            <person name="Zhang L."/>
            <person name="Chen W."/>
        </authorList>
    </citation>
    <scope>NUCLEOTIDE SEQUENCE</scope>
    <source>
        <tissue evidence="3">Salivary gland</tissue>
    </source>
</reference>
<feature type="compositionally biased region" description="Acidic residues" evidence="1">
    <location>
        <begin position="207"/>
        <end position="218"/>
    </location>
</feature>
<accession>A0A0K8RKU7</accession>
<dbReference type="AlphaFoldDB" id="A0A0K8RKU7"/>
<name>A0A0K8RKU7_IXORI</name>
<keyword evidence="2" id="KW-0732">Signal</keyword>
<organism evidence="3">
    <name type="scientific">Ixodes ricinus</name>
    <name type="common">Common tick</name>
    <name type="synonym">Acarus ricinus</name>
    <dbReference type="NCBI Taxonomy" id="34613"/>
    <lineage>
        <taxon>Eukaryota</taxon>
        <taxon>Metazoa</taxon>
        <taxon>Ecdysozoa</taxon>
        <taxon>Arthropoda</taxon>
        <taxon>Chelicerata</taxon>
        <taxon>Arachnida</taxon>
        <taxon>Acari</taxon>
        <taxon>Parasitiformes</taxon>
        <taxon>Ixodida</taxon>
        <taxon>Ixodoidea</taxon>
        <taxon>Ixodidae</taxon>
        <taxon>Ixodinae</taxon>
        <taxon>Ixodes</taxon>
    </lineage>
</organism>
<evidence type="ECO:0000313" key="3">
    <source>
        <dbReference type="EMBL" id="JAA71696.1"/>
    </source>
</evidence>
<sequence length="218" mass="25071">MLAFLVQLTFAVTALGEVFSPVTTIKFPGQEPPFYINDNVSDYQNMTDLIETEEPQYIYYRSYERDPLFGNLGLCPYLMRRPKKVPPTPLKLIMGYQRLNKSLVRFKRPAEYQRSENYSVNNILWIKEGNHHNTTRRYTLVFTNNSTCSVVRSDLGNGCEIWVPKSALSQGPSPCCNFLYQILCGKQQYQMSNSSCPQEEPLTPSLSDEDSSEEFSEE</sequence>
<dbReference type="GO" id="GO:0030682">
    <property type="term" value="P:symbiont-mediated perturbation of host defenses"/>
    <property type="evidence" value="ECO:0007669"/>
    <property type="project" value="InterPro"/>
</dbReference>
<feature type="chain" id="PRO_5005518504" evidence="2">
    <location>
        <begin position="17"/>
        <end position="218"/>
    </location>
</feature>
<dbReference type="GO" id="GO:0043176">
    <property type="term" value="F:amine binding"/>
    <property type="evidence" value="ECO:0007669"/>
    <property type="project" value="InterPro"/>
</dbReference>